<proteinExistence type="predicted"/>
<sequence>MPDSSLQSNKTFLSALKKVLSSLVHLVVRFGMTYPEFLELLKRVYVEEVRQELARKNEKVTLSRISVVSGVHRKDVKRFIEEQDEDSIPEKVSLTARLVSLWLGDSRFLDDHGEPKVLPRQGSNSFEELVSSVSKDVRARTILDEWRERGLVEELESGFALNQSALYPTDDLATKIAFFARNTSNHIAACDHNLQGSGDLYPERSVYYNQLSKESVDELQAYISQASQELLVGVNKKAQQLAEHDDANGGGQHRFILGTYFYREQEQSDA</sequence>
<accession>A0ABS0Z9H2</accession>
<organism evidence="1 2">
    <name type="scientific">Marinomonas ostreistagni</name>
    <dbReference type="NCBI Taxonomy" id="359209"/>
    <lineage>
        <taxon>Bacteria</taxon>
        <taxon>Pseudomonadati</taxon>
        <taxon>Pseudomonadota</taxon>
        <taxon>Gammaproteobacteria</taxon>
        <taxon>Oceanospirillales</taxon>
        <taxon>Oceanospirillaceae</taxon>
        <taxon>Marinomonas</taxon>
    </lineage>
</organism>
<keyword evidence="2" id="KW-1185">Reference proteome</keyword>
<dbReference type="RefSeq" id="WP_199461940.1">
    <property type="nucleotide sequence ID" value="NZ_JAEMUH010000005.1"/>
</dbReference>
<dbReference type="InterPro" id="IPR045445">
    <property type="entry name" value="DUF6502"/>
</dbReference>
<dbReference type="Proteomes" id="UP000598488">
    <property type="component" value="Unassembled WGS sequence"/>
</dbReference>
<protein>
    <submittedName>
        <fullName evidence="1">Uncharacterized protein</fullName>
    </submittedName>
</protein>
<name>A0ABS0Z9H2_9GAMM</name>
<evidence type="ECO:0000313" key="1">
    <source>
        <dbReference type="EMBL" id="MBJ7550307.1"/>
    </source>
</evidence>
<reference evidence="1 2" key="1">
    <citation type="submission" date="2020-12" db="EMBL/GenBank/DDBJ databases">
        <title>Comparative genome analysis of fungal antagonists Marinomonas ostreistagni 398 and M. spartinae 468.</title>
        <authorList>
            <person name="Fields J.L."/>
            <person name="Mavrodi O.V."/>
            <person name="Biber P.D."/>
            <person name="Indest K.J."/>
            <person name="Mavrodi D.V."/>
        </authorList>
    </citation>
    <scope>NUCLEOTIDE SEQUENCE [LARGE SCALE GENOMIC DNA]</scope>
    <source>
        <strain evidence="1 2">USM7</strain>
    </source>
</reference>
<dbReference type="Pfam" id="PF20112">
    <property type="entry name" value="DUF6502"/>
    <property type="match status" value="1"/>
</dbReference>
<gene>
    <name evidence="1" type="ORF">JHD44_06410</name>
</gene>
<dbReference type="EMBL" id="JAEMUH010000005">
    <property type="protein sequence ID" value="MBJ7550307.1"/>
    <property type="molecule type" value="Genomic_DNA"/>
</dbReference>
<comment type="caution">
    <text evidence="1">The sequence shown here is derived from an EMBL/GenBank/DDBJ whole genome shotgun (WGS) entry which is preliminary data.</text>
</comment>
<evidence type="ECO:0000313" key="2">
    <source>
        <dbReference type="Proteomes" id="UP000598488"/>
    </source>
</evidence>